<proteinExistence type="predicted"/>
<dbReference type="EMBL" id="KZ354136">
    <property type="protein sequence ID" value="PIO61139.1"/>
    <property type="molecule type" value="Genomic_DNA"/>
</dbReference>
<dbReference type="PANTHER" id="PTHR45812:SF1">
    <property type="entry name" value="DNA POLYMERASE ZETA CATALYTIC SUBUNIT"/>
    <property type="match status" value="1"/>
</dbReference>
<dbReference type="GO" id="GO:0000724">
    <property type="term" value="P:double-strand break repair via homologous recombination"/>
    <property type="evidence" value="ECO:0007669"/>
    <property type="project" value="TreeGrafter"/>
</dbReference>
<gene>
    <name evidence="3" type="ORF">TELCIR_17346</name>
</gene>
<evidence type="ECO:0000256" key="1">
    <source>
        <dbReference type="SAM" id="MobiDB-lite"/>
    </source>
</evidence>
<dbReference type="InterPro" id="IPR030559">
    <property type="entry name" value="PolZ_Rev3"/>
</dbReference>
<dbReference type="SUPFAM" id="SSF53098">
    <property type="entry name" value="Ribonuclease H-like"/>
    <property type="match status" value="1"/>
</dbReference>
<dbReference type="GO" id="GO:0005634">
    <property type="term" value="C:nucleus"/>
    <property type="evidence" value="ECO:0007669"/>
    <property type="project" value="TreeGrafter"/>
</dbReference>
<dbReference type="GO" id="GO:0003887">
    <property type="term" value="F:DNA-directed DNA polymerase activity"/>
    <property type="evidence" value="ECO:0007669"/>
    <property type="project" value="TreeGrafter"/>
</dbReference>
<evidence type="ECO:0000259" key="2">
    <source>
        <dbReference type="Pfam" id="PF03104"/>
    </source>
</evidence>
<dbReference type="OrthoDB" id="2414538at2759"/>
<dbReference type="Pfam" id="PF03104">
    <property type="entry name" value="DNA_pol_B_exo1"/>
    <property type="match status" value="1"/>
</dbReference>
<evidence type="ECO:0000313" key="4">
    <source>
        <dbReference type="Proteomes" id="UP000230423"/>
    </source>
</evidence>
<protein>
    <recommendedName>
        <fullName evidence="2">DNA-directed DNA polymerase family B exonuclease domain-containing protein</fullName>
    </recommendedName>
</protein>
<reference evidence="3 4" key="1">
    <citation type="submission" date="2015-09" db="EMBL/GenBank/DDBJ databases">
        <title>Draft genome of the parasitic nematode Teladorsagia circumcincta isolate WARC Sus (inbred).</title>
        <authorList>
            <person name="Mitreva M."/>
        </authorList>
    </citation>
    <scope>NUCLEOTIDE SEQUENCE [LARGE SCALE GENOMIC DNA]</scope>
    <source>
        <strain evidence="3 4">S</strain>
    </source>
</reference>
<dbReference type="InterPro" id="IPR006133">
    <property type="entry name" value="DNA-dir_DNA_pol_B_exonuc"/>
</dbReference>
<keyword evidence="4" id="KW-1185">Reference proteome</keyword>
<evidence type="ECO:0000313" key="3">
    <source>
        <dbReference type="EMBL" id="PIO61139.1"/>
    </source>
</evidence>
<dbReference type="InterPro" id="IPR036397">
    <property type="entry name" value="RNaseH_sf"/>
</dbReference>
<name>A0A2G9TT09_TELCI</name>
<dbReference type="PANTHER" id="PTHR45812">
    <property type="entry name" value="DNA POLYMERASE ZETA CATALYTIC SUBUNIT"/>
    <property type="match status" value="1"/>
</dbReference>
<dbReference type="GO" id="GO:0003676">
    <property type="term" value="F:nucleic acid binding"/>
    <property type="evidence" value="ECO:0007669"/>
    <property type="project" value="InterPro"/>
</dbReference>
<dbReference type="GO" id="GO:0042276">
    <property type="term" value="P:error-prone translesion synthesis"/>
    <property type="evidence" value="ECO:0007669"/>
    <property type="project" value="TreeGrafter"/>
</dbReference>
<dbReference type="Gene3D" id="3.30.420.10">
    <property type="entry name" value="Ribonuclease H-like superfamily/Ribonuclease H"/>
    <property type="match status" value="1"/>
</dbReference>
<dbReference type="AlphaFoldDB" id="A0A2G9TT09"/>
<dbReference type="InterPro" id="IPR012337">
    <property type="entry name" value="RNaseH-like_sf"/>
</dbReference>
<sequence>MGLRLDAAGQGQKRGRQAVHSSNPGLEYIWREEAARCAAQGRKLEDTFNNSNDERKEDDLFEISCLSAASLEILVFTQASMPDPQNSSTEGLTWVPDEQSLFEELESLVKRSDPDILFGYDTVRLSWGYVLRRATVLGYPDFNQKLGRYPRGNRMVEHKWSQ</sequence>
<accession>A0A2G9TT09</accession>
<feature type="domain" description="DNA-directed DNA polymerase family B exonuclease" evidence="2">
    <location>
        <begin position="51"/>
        <end position="156"/>
    </location>
</feature>
<dbReference type="GO" id="GO:0016035">
    <property type="term" value="C:zeta DNA polymerase complex"/>
    <property type="evidence" value="ECO:0007669"/>
    <property type="project" value="InterPro"/>
</dbReference>
<organism evidence="3 4">
    <name type="scientific">Teladorsagia circumcincta</name>
    <name type="common">Brown stomach worm</name>
    <name type="synonym">Ostertagia circumcincta</name>
    <dbReference type="NCBI Taxonomy" id="45464"/>
    <lineage>
        <taxon>Eukaryota</taxon>
        <taxon>Metazoa</taxon>
        <taxon>Ecdysozoa</taxon>
        <taxon>Nematoda</taxon>
        <taxon>Chromadorea</taxon>
        <taxon>Rhabditida</taxon>
        <taxon>Rhabditina</taxon>
        <taxon>Rhabditomorpha</taxon>
        <taxon>Strongyloidea</taxon>
        <taxon>Trichostrongylidae</taxon>
        <taxon>Teladorsagia</taxon>
    </lineage>
</organism>
<feature type="region of interest" description="Disordered" evidence="1">
    <location>
        <begin position="1"/>
        <end position="20"/>
    </location>
</feature>
<dbReference type="Proteomes" id="UP000230423">
    <property type="component" value="Unassembled WGS sequence"/>
</dbReference>